<gene>
    <name evidence="3" type="ORF">GLOTRDRAFT_139620</name>
</gene>
<evidence type="ECO:0000256" key="2">
    <source>
        <dbReference type="SAM" id="Phobius"/>
    </source>
</evidence>
<protein>
    <recommendedName>
        <fullName evidence="5">Transmembrane protein</fullName>
    </recommendedName>
</protein>
<evidence type="ECO:0000256" key="1">
    <source>
        <dbReference type="SAM" id="MobiDB-lite"/>
    </source>
</evidence>
<dbReference type="Proteomes" id="UP000030669">
    <property type="component" value="Unassembled WGS sequence"/>
</dbReference>
<feature type="compositionally biased region" description="Basic and acidic residues" evidence="1">
    <location>
        <begin position="467"/>
        <end position="484"/>
    </location>
</feature>
<name>S7Q4A7_GLOTA</name>
<feature type="compositionally biased region" description="Polar residues" evidence="1">
    <location>
        <begin position="373"/>
        <end position="388"/>
    </location>
</feature>
<evidence type="ECO:0000313" key="4">
    <source>
        <dbReference type="Proteomes" id="UP000030669"/>
    </source>
</evidence>
<evidence type="ECO:0000313" key="3">
    <source>
        <dbReference type="EMBL" id="EPQ54308.1"/>
    </source>
</evidence>
<dbReference type="eggNOG" id="ENOG502SRM3">
    <property type="taxonomic scope" value="Eukaryota"/>
</dbReference>
<keyword evidence="2" id="KW-0812">Transmembrane</keyword>
<feature type="region of interest" description="Disordered" evidence="1">
    <location>
        <begin position="373"/>
        <end position="520"/>
    </location>
</feature>
<feature type="transmembrane region" description="Helical" evidence="2">
    <location>
        <begin position="279"/>
        <end position="304"/>
    </location>
</feature>
<dbReference type="GeneID" id="19304299"/>
<dbReference type="KEGG" id="gtr:GLOTRDRAFT_139620"/>
<evidence type="ECO:0008006" key="5">
    <source>
        <dbReference type="Google" id="ProtNLM"/>
    </source>
</evidence>
<accession>S7Q4A7</accession>
<dbReference type="OrthoDB" id="3258237at2759"/>
<organism evidence="3 4">
    <name type="scientific">Gloeophyllum trabeum (strain ATCC 11539 / FP-39264 / Madison 617)</name>
    <name type="common">Brown rot fungus</name>
    <dbReference type="NCBI Taxonomy" id="670483"/>
    <lineage>
        <taxon>Eukaryota</taxon>
        <taxon>Fungi</taxon>
        <taxon>Dikarya</taxon>
        <taxon>Basidiomycota</taxon>
        <taxon>Agaricomycotina</taxon>
        <taxon>Agaricomycetes</taxon>
        <taxon>Gloeophyllales</taxon>
        <taxon>Gloeophyllaceae</taxon>
        <taxon>Gloeophyllum</taxon>
    </lineage>
</organism>
<dbReference type="EMBL" id="KB469304">
    <property type="protein sequence ID" value="EPQ54308.1"/>
    <property type="molecule type" value="Genomic_DNA"/>
</dbReference>
<keyword evidence="2" id="KW-1133">Transmembrane helix</keyword>
<dbReference type="HOGENOM" id="CLU_523792_0_0_1"/>
<dbReference type="AlphaFoldDB" id="S7Q4A7"/>
<dbReference type="STRING" id="670483.S7Q4A7"/>
<reference evidence="3 4" key="1">
    <citation type="journal article" date="2012" name="Science">
        <title>The Paleozoic origin of enzymatic lignin decomposition reconstructed from 31 fungal genomes.</title>
        <authorList>
            <person name="Floudas D."/>
            <person name="Binder M."/>
            <person name="Riley R."/>
            <person name="Barry K."/>
            <person name="Blanchette R.A."/>
            <person name="Henrissat B."/>
            <person name="Martinez A.T."/>
            <person name="Otillar R."/>
            <person name="Spatafora J.W."/>
            <person name="Yadav J.S."/>
            <person name="Aerts A."/>
            <person name="Benoit I."/>
            <person name="Boyd A."/>
            <person name="Carlson A."/>
            <person name="Copeland A."/>
            <person name="Coutinho P.M."/>
            <person name="de Vries R.P."/>
            <person name="Ferreira P."/>
            <person name="Findley K."/>
            <person name="Foster B."/>
            <person name="Gaskell J."/>
            <person name="Glotzer D."/>
            <person name="Gorecki P."/>
            <person name="Heitman J."/>
            <person name="Hesse C."/>
            <person name="Hori C."/>
            <person name="Igarashi K."/>
            <person name="Jurgens J.A."/>
            <person name="Kallen N."/>
            <person name="Kersten P."/>
            <person name="Kohler A."/>
            <person name="Kuees U."/>
            <person name="Kumar T.K.A."/>
            <person name="Kuo A."/>
            <person name="LaButti K."/>
            <person name="Larrondo L.F."/>
            <person name="Lindquist E."/>
            <person name="Ling A."/>
            <person name="Lombard V."/>
            <person name="Lucas S."/>
            <person name="Lundell T."/>
            <person name="Martin R."/>
            <person name="McLaughlin D.J."/>
            <person name="Morgenstern I."/>
            <person name="Morin E."/>
            <person name="Murat C."/>
            <person name="Nagy L.G."/>
            <person name="Nolan M."/>
            <person name="Ohm R.A."/>
            <person name="Patyshakuliyeva A."/>
            <person name="Rokas A."/>
            <person name="Ruiz-Duenas F.J."/>
            <person name="Sabat G."/>
            <person name="Salamov A."/>
            <person name="Samejima M."/>
            <person name="Schmutz J."/>
            <person name="Slot J.C."/>
            <person name="St John F."/>
            <person name="Stenlid J."/>
            <person name="Sun H."/>
            <person name="Sun S."/>
            <person name="Syed K."/>
            <person name="Tsang A."/>
            <person name="Wiebenga A."/>
            <person name="Young D."/>
            <person name="Pisabarro A."/>
            <person name="Eastwood D.C."/>
            <person name="Martin F."/>
            <person name="Cullen D."/>
            <person name="Grigoriev I.V."/>
            <person name="Hibbett D.S."/>
        </authorList>
    </citation>
    <scope>NUCLEOTIDE SEQUENCE [LARGE SCALE GENOMIC DNA]</scope>
    <source>
        <strain evidence="3 4">ATCC 11539</strain>
    </source>
</reference>
<dbReference type="Gene3D" id="2.60.120.260">
    <property type="entry name" value="Galactose-binding domain-like"/>
    <property type="match status" value="2"/>
</dbReference>
<dbReference type="OMA" id="VHTIRIA"/>
<keyword evidence="4" id="KW-1185">Reference proteome</keyword>
<dbReference type="RefSeq" id="XP_007867603.1">
    <property type="nucleotide sequence ID" value="XM_007869412.1"/>
</dbReference>
<sequence>MSTVTTTIDNVDPLIGYNPADQWSEGARDTSGDSLFARYSNGGTFTLTTTNGAYAEFTFNGTAVTIFGAKRFNHGLYTITLDNSNVGTFNGTNAEGVWGPLYSVGNLPQQSHTVRITHAGNTGTQYLDVDYITFNSTVHANWSTVDDTDSSFEFPSTGQWSTNVANASQYNASTGHITCLQGGSASYIFQLFGTVGPKMGQYSVSLDGAPPIGYNAQKEYFASNMMLYAGSSLGAGQHNLTITNLQGQTGSCLALDYALANPAKPSASQSSGGNRHSSLGAVIGGVVAAIVVIIAIAIALYWFLWRSRRSSRSGPTPGQADFAAKDPFYDDVRTHNVSSANLGSIVVPRVGTGYPPTIHSQNQRYEALHGQNQSYDAYPGQNQGYNSYHSQGQGGWQHGDQHQPSVRPGTMYTMSEPGTMPDPRDYQHHTTSPSVPSTAGFGMPSPAHTSTDVHRAQSTYTSSSGTRDTRDTKARYIANDDRSHVRSPSSNAFSPDLEGPAHGGLSFDDVPPDYHEATHR</sequence>
<keyword evidence="2" id="KW-0472">Membrane</keyword>
<proteinExistence type="predicted"/>